<organism evidence="2 3">
    <name type="scientific">Monoraphidium neglectum</name>
    <dbReference type="NCBI Taxonomy" id="145388"/>
    <lineage>
        <taxon>Eukaryota</taxon>
        <taxon>Viridiplantae</taxon>
        <taxon>Chlorophyta</taxon>
        <taxon>core chlorophytes</taxon>
        <taxon>Chlorophyceae</taxon>
        <taxon>CS clade</taxon>
        <taxon>Sphaeropleales</taxon>
        <taxon>Selenastraceae</taxon>
        <taxon>Monoraphidium</taxon>
    </lineage>
</organism>
<keyword evidence="3" id="KW-1185">Reference proteome</keyword>
<name>A0A0D2M8F8_9CHLO</name>
<dbReference type="Proteomes" id="UP000054498">
    <property type="component" value="Unassembled WGS sequence"/>
</dbReference>
<accession>A0A0D2M8F8</accession>
<dbReference type="KEGG" id="mng:MNEG_16239"/>
<evidence type="ECO:0000313" key="3">
    <source>
        <dbReference type="Proteomes" id="UP000054498"/>
    </source>
</evidence>
<feature type="region of interest" description="Disordered" evidence="1">
    <location>
        <begin position="224"/>
        <end position="260"/>
    </location>
</feature>
<protein>
    <submittedName>
        <fullName evidence="2">Uncharacterized protein</fullName>
    </submittedName>
</protein>
<feature type="compositionally biased region" description="Low complexity" evidence="1">
    <location>
        <begin position="9"/>
        <end position="22"/>
    </location>
</feature>
<sequence>MNARRQPPSGAAATAAVAHSSSNNPLLQRPTWAQRMAQLRQRVAAAAHLPQPQRLTAADSLVAAAASSRAFAGHPPAWHAAASLVDSHFDGGGMDRPTPRQAHVVAAAAAPYDAAPSQQLGPVLLPILDDGSASTGHHPPNGSCGHGSQPRPQASADGAEHAETRVTPGRALALLLEAGRGTDGSEPPPPPISPANAAALLRRARPPRGRLLTEQLAAVAAAAAAALRRPSDAGDSWTDGPGAGAGHGDQDSAAEELLWQ</sequence>
<dbReference type="AlphaFoldDB" id="A0A0D2M8F8"/>
<feature type="region of interest" description="Disordered" evidence="1">
    <location>
        <begin position="1"/>
        <end position="27"/>
    </location>
</feature>
<gene>
    <name evidence="2" type="ORF">MNEG_16239</name>
</gene>
<evidence type="ECO:0000313" key="2">
    <source>
        <dbReference type="EMBL" id="KIY91725.1"/>
    </source>
</evidence>
<feature type="region of interest" description="Disordered" evidence="1">
    <location>
        <begin position="124"/>
        <end position="163"/>
    </location>
</feature>
<dbReference type="GeneID" id="25733978"/>
<dbReference type="RefSeq" id="XP_013890745.1">
    <property type="nucleotide sequence ID" value="XM_014035291.1"/>
</dbReference>
<reference evidence="2 3" key="1">
    <citation type="journal article" date="2013" name="BMC Genomics">
        <title>Reconstruction of the lipid metabolism for the microalga Monoraphidium neglectum from its genome sequence reveals characteristics suitable for biofuel production.</title>
        <authorList>
            <person name="Bogen C."/>
            <person name="Al-Dilaimi A."/>
            <person name="Albersmeier A."/>
            <person name="Wichmann J."/>
            <person name="Grundmann M."/>
            <person name="Rupp O."/>
            <person name="Lauersen K.J."/>
            <person name="Blifernez-Klassen O."/>
            <person name="Kalinowski J."/>
            <person name="Goesmann A."/>
            <person name="Mussgnug J.H."/>
            <person name="Kruse O."/>
        </authorList>
    </citation>
    <scope>NUCLEOTIDE SEQUENCE [LARGE SCALE GENOMIC DNA]</scope>
    <source>
        <strain evidence="2 3">SAG 48.87</strain>
    </source>
</reference>
<evidence type="ECO:0000256" key="1">
    <source>
        <dbReference type="SAM" id="MobiDB-lite"/>
    </source>
</evidence>
<feature type="non-terminal residue" evidence="2">
    <location>
        <position position="260"/>
    </location>
</feature>
<proteinExistence type="predicted"/>
<dbReference type="EMBL" id="KK106359">
    <property type="protein sequence ID" value="KIY91725.1"/>
    <property type="molecule type" value="Genomic_DNA"/>
</dbReference>